<name>A0A4Y2NAE1_ARAVE</name>
<reference evidence="2 3" key="1">
    <citation type="journal article" date="2019" name="Sci. Rep.">
        <title>Orb-weaving spider Araneus ventricosus genome elucidates the spidroin gene catalogue.</title>
        <authorList>
            <person name="Kono N."/>
            <person name="Nakamura H."/>
            <person name="Ohtoshi R."/>
            <person name="Moran D.A.P."/>
            <person name="Shinohara A."/>
            <person name="Yoshida Y."/>
            <person name="Fujiwara M."/>
            <person name="Mori M."/>
            <person name="Tomita M."/>
            <person name="Arakawa K."/>
        </authorList>
    </citation>
    <scope>NUCLEOTIDE SEQUENCE [LARGE SCALE GENOMIC DNA]</scope>
</reference>
<evidence type="ECO:0000313" key="2">
    <source>
        <dbReference type="EMBL" id="GBN35107.1"/>
    </source>
</evidence>
<gene>
    <name evidence="2" type="ORF">AVEN_216129_1</name>
</gene>
<feature type="compositionally biased region" description="Basic and acidic residues" evidence="1">
    <location>
        <begin position="20"/>
        <end position="30"/>
    </location>
</feature>
<evidence type="ECO:0000313" key="3">
    <source>
        <dbReference type="Proteomes" id="UP000499080"/>
    </source>
</evidence>
<accession>A0A4Y2NAE1</accession>
<dbReference type="EMBL" id="BGPR01008642">
    <property type="protein sequence ID" value="GBN35107.1"/>
    <property type="molecule type" value="Genomic_DNA"/>
</dbReference>
<proteinExistence type="predicted"/>
<feature type="region of interest" description="Disordered" evidence="1">
    <location>
        <begin position="20"/>
        <end position="46"/>
    </location>
</feature>
<evidence type="ECO:0000256" key="1">
    <source>
        <dbReference type="SAM" id="MobiDB-lite"/>
    </source>
</evidence>
<comment type="caution">
    <text evidence="2">The sequence shown here is derived from an EMBL/GenBank/DDBJ whole genome shotgun (WGS) entry which is preliminary data.</text>
</comment>
<protein>
    <submittedName>
        <fullName evidence="2">Uncharacterized protein</fullName>
    </submittedName>
</protein>
<sequence length="90" mass="10180">MARENDKSPTAKYLNCRERRTSTNRKKEIRGCSVDGGSSRHYPSSPTVVTPDLLRRLYLIRSTSSSILIHLSHFPEVDTPGSILLDSYED</sequence>
<organism evidence="2 3">
    <name type="scientific">Araneus ventricosus</name>
    <name type="common">Orbweaver spider</name>
    <name type="synonym">Epeira ventricosa</name>
    <dbReference type="NCBI Taxonomy" id="182803"/>
    <lineage>
        <taxon>Eukaryota</taxon>
        <taxon>Metazoa</taxon>
        <taxon>Ecdysozoa</taxon>
        <taxon>Arthropoda</taxon>
        <taxon>Chelicerata</taxon>
        <taxon>Arachnida</taxon>
        <taxon>Araneae</taxon>
        <taxon>Araneomorphae</taxon>
        <taxon>Entelegynae</taxon>
        <taxon>Araneoidea</taxon>
        <taxon>Araneidae</taxon>
        <taxon>Araneus</taxon>
    </lineage>
</organism>
<dbReference type="Proteomes" id="UP000499080">
    <property type="component" value="Unassembled WGS sequence"/>
</dbReference>
<keyword evidence="3" id="KW-1185">Reference proteome</keyword>
<dbReference type="AlphaFoldDB" id="A0A4Y2NAE1"/>